<evidence type="ECO:0000313" key="2">
    <source>
        <dbReference type="EMBL" id="APX99842.1"/>
    </source>
</evidence>
<proteinExistence type="predicted"/>
<organism evidence="2 3">
    <name type="scientific">Lacinutrix venerupis</name>
    <dbReference type="NCBI Taxonomy" id="1486034"/>
    <lineage>
        <taxon>Bacteria</taxon>
        <taxon>Pseudomonadati</taxon>
        <taxon>Bacteroidota</taxon>
        <taxon>Flavobacteriia</taxon>
        <taxon>Flavobacteriales</taxon>
        <taxon>Flavobacteriaceae</taxon>
        <taxon>Lacinutrix</taxon>
    </lineage>
</organism>
<protein>
    <submittedName>
        <fullName evidence="2">Uncharacterized protein</fullName>
    </submittedName>
</protein>
<dbReference type="AlphaFoldDB" id="A0AAC9PWJ9"/>
<sequence>MKQFKKIMFLALASAFFLTSCSNDDDSFVDIPSIPLGDYENGYFVLNEGGGSAATNSIIFISNDGIRTNDVFRIENPDAEELGTFIQNIFFDDTRAFIVAGSGSVTVVNRYSFEYITTISTDLEAPRYGVVVNGKAYVTNNGDFGSVTDDFLTVIDLSNYSTSQILIGNYLDRISAVGDKVITTNNQYGTEHSVSIVDTNTLTVTDVDLGDGNTSNSIAVVNDDVYVLTGSGKFIEIDVVNNTVANTLDIPTSITNTKNLDIDNNTVYFTSDASVYSFDLGETTVSETPILTYQSDSAYGVMYGFAVNNDVIYIGDGADFSSDGTFYEYSTSGELLSENVAGVAPNGFYFN</sequence>
<dbReference type="RefSeq" id="WP_076732490.1">
    <property type="nucleotide sequence ID" value="NZ_CP019352.1"/>
</dbReference>
<reference evidence="2 3" key="1">
    <citation type="submission" date="2017-01" db="EMBL/GenBank/DDBJ databases">
        <title>Complete genome of Lacinutrix venerupis DOK2-8 isolated from seawater in Dokdo.</title>
        <authorList>
            <person name="Chi W.-J."/>
            <person name="Kim J.H."/>
        </authorList>
    </citation>
    <scope>NUCLEOTIDE SEQUENCE [LARGE SCALE GENOMIC DNA]</scope>
    <source>
        <strain evidence="2 3">DOK2-8</strain>
    </source>
</reference>
<dbReference type="PROSITE" id="PS51257">
    <property type="entry name" value="PROKAR_LIPOPROTEIN"/>
    <property type="match status" value="1"/>
</dbReference>
<keyword evidence="3" id="KW-1185">Reference proteome</keyword>
<evidence type="ECO:0000256" key="1">
    <source>
        <dbReference type="SAM" id="SignalP"/>
    </source>
</evidence>
<feature type="signal peptide" evidence="1">
    <location>
        <begin position="1"/>
        <end position="24"/>
    </location>
</feature>
<feature type="chain" id="PRO_5042048236" evidence="1">
    <location>
        <begin position="25"/>
        <end position="351"/>
    </location>
</feature>
<dbReference type="InterPro" id="IPR015943">
    <property type="entry name" value="WD40/YVTN_repeat-like_dom_sf"/>
</dbReference>
<evidence type="ECO:0000313" key="3">
    <source>
        <dbReference type="Proteomes" id="UP000187506"/>
    </source>
</evidence>
<accession>A0AAC9PWJ9</accession>
<dbReference type="KEGG" id="lvn:BWR22_05800"/>
<gene>
    <name evidence="2" type="ORF">BWR22_05800</name>
</gene>
<name>A0AAC9PWJ9_9FLAO</name>
<dbReference type="SUPFAM" id="SSF50998">
    <property type="entry name" value="Quinoprotein alcohol dehydrogenase-like"/>
    <property type="match status" value="1"/>
</dbReference>
<dbReference type="Proteomes" id="UP000187506">
    <property type="component" value="Chromosome"/>
</dbReference>
<dbReference type="Gene3D" id="2.130.10.10">
    <property type="entry name" value="YVTN repeat-like/Quinoprotein amine dehydrogenase"/>
    <property type="match status" value="1"/>
</dbReference>
<keyword evidence="1" id="KW-0732">Signal</keyword>
<dbReference type="InterPro" id="IPR011047">
    <property type="entry name" value="Quinoprotein_ADH-like_sf"/>
</dbReference>
<dbReference type="EMBL" id="CP019352">
    <property type="protein sequence ID" value="APX99842.1"/>
    <property type="molecule type" value="Genomic_DNA"/>
</dbReference>